<sequence length="294" mass="32624">MDNHRSACLWILTSAILANEATKEENNMKVSMIQMNSQSDRAANLQTAADLVGLAVKAERPDLVILPEYFAFLGDSAMEMHDSSEEFPNGEVYSFLSRLAADHGITLHAGSIVEKEDNRFYNTTLVFGPDGGEIARYRKIHLFDVDTPNGINYRESDSVSRGQEIVTYRVGNATVGCAICYDIRFPELFRALRDRDAEVIVLPAAFTLMTGKDHWEILARARAIETQTYFVAVAQTGTHADGKKSCWGHSMIVDPWGNVIAQSSDLIGVTTASMDFYYVNLVRANVPVAEHHVL</sequence>
<dbReference type="Proteomes" id="UP000187891">
    <property type="component" value="Unassembled WGS sequence"/>
</dbReference>
<proteinExistence type="inferred from homology"/>
<gene>
    <name evidence="4" type="primary">ramA_2</name>
    <name evidence="4" type="ORF">DSM25559_4435</name>
</gene>
<dbReference type="InterPro" id="IPR001110">
    <property type="entry name" value="UPF0012_CS"/>
</dbReference>
<dbReference type="PANTHER" id="PTHR23088">
    <property type="entry name" value="NITRILASE-RELATED"/>
    <property type="match status" value="1"/>
</dbReference>
<dbReference type="PANTHER" id="PTHR23088:SF27">
    <property type="entry name" value="DEAMINATED GLUTATHIONE AMIDASE"/>
    <property type="match status" value="1"/>
</dbReference>
<dbReference type="InterPro" id="IPR045254">
    <property type="entry name" value="Nit1/2_C-N_Hydrolase"/>
</dbReference>
<dbReference type="EC" id="3.5.1.100" evidence="4"/>
<accession>A0A1R3U0K1</accession>
<evidence type="ECO:0000256" key="1">
    <source>
        <dbReference type="ARBA" id="ARBA00010613"/>
    </source>
</evidence>
<reference evidence="5" key="1">
    <citation type="submission" date="2016-10" db="EMBL/GenBank/DDBJ databases">
        <authorList>
            <person name="Wibberg D."/>
        </authorList>
    </citation>
    <scope>NUCLEOTIDE SEQUENCE [LARGE SCALE GENOMIC DNA]</scope>
</reference>
<evidence type="ECO:0000256" key="2">
    <source>
        <dbReference type="ARBA" id="ARBA00022801"/>
    </source>
</evidence>
<dbReference type="AlphaFoldDB" id="A0A1R3U0K1"/>
<evidence type="ECO:0000313" key="4">
    <source>
        <dbReference type="EMBL" id="SCX34308.1"/>
    </source>
</evidence>
<name>A0A1R3U0K1_9HYPH</name>
<evidence type="ECO:0000313" key="5">
    <source>
        <dbReference type="Proteomes" id="UP000187891"/>
    </source>
</evidence>
<dbReference type="SUPFAM" id="SSF56317">
    <property type="entry name" value="Carbon-nitrogen hydrolase"/>
    <property type="match status" value="1"/>
</dbReference>
<dbReference type="PROSITE" id="PS01227">
    <property type="entry name" value="UPF0012"/>
    <property type="match status" value="1"/>
</dbReference>
<dbReference type="Pfam" id="PF00795">
    <property type="entry name" value="CN_hydrolase"/>
    <property type="match status" value="1"/>
</dbReference>
<protein>
    <submittedName>
        <fullName evidence="4">(R)-stereoselective amidase</fullName>
        <ecNumber evidence="4">3.5.1.100</ecNumber>
    </submittedName>
</protein>
<keyword evidence="2 4" id="KW-0378">Hydrolase</keyword>
<dbReference type="GO" id="GO:0016811">
    <property type="term" value="F:hydrolase activity, acting on carbon-nitrogen (but not peptide) bonds, in linear amides"/>
    <property type="evidence" value="ECO:0007669"/>
    <property type="project" value="InterPro"/>
</dbReference>
<dbReference type="Gene3D" id="3.60.110.10">
    <property type="entry name" value="Carbon-nitrogen hydrolase"/>
    <property type="match status" value="1"/>
</dbReference>
<evidence type="ECO:0000259" key="3">
    <source>
        <dbReference type="PROSITE" id="PS50263"/>
    </source>
</evidence>
<feature type="domain" description="CN hydrolase" evidence="3">
    <location>
        <begin position="28"/>
        <end position="276"/>
    </location>
</feature>
<dbReference type="STRING" id="1907666.DSM25559_4435"/>
<dbReference type="InterPro" id="IPR036526">
    <property type="entry name" value="C-N_Hydrolase_sf"/>
</dbReference>
<dbReference type="EMBL" id="FMUE01000015">
    <property type="protein sequence ID" value="SCX34308.1"/>
    <property type="molecule type" value="Genomic_DNA"/>
</dbReference>
<comment type="similarity">
    <text evidence="1">Belongs to the carbon-nitrogen hydrolase superfamily. NIT1/NIT2 family.</text>
</comment>
<dbReference type="InterPro" id="IPR003010">
    <property type="entry name" value="C-N_Hydrolase"/>
</dbReference>
<dbReference type="CDD" id="cd07572">
    <property type="entry name" value="nit"/>
    <property type="match status" value="1"/>
</dbReference>
<dbReference type="PROSITE" id="PS50263">
    <property type="entry name" value="CN_HYDROLASE"/>
    <property type="match status" value="1"/>
</dbReference>
<organism evidence="4 5">
    <name type="scientific">Agrobacterium rosae</name>
    <dbReference type="NCBI Taxonomy" id="1972867"/>
    <lineage>
        <taxon>Bacteria</taxon>
        <taxon>Pseudomonadati</taxon>
        <taxon>Pseudomonadota</taxon>
        <taxon>Alphaproteobacteria</taxon>
        <taxon>Hyphomicrobiales</taxon>
        <taxon>Rhizobiaceae</taxon>
        <taxon>Rhizobium/Agrobacterium group</taxon>
        <taxon>Agrobacterium</taxon>
    </lineage>
</organism>